<dbReference type="EMBL" id="CP099420">
    <property type="protein sequence ID" value="USW51075.1"/>
    <property type="molecule type" value="Genomic_DNA"/>
</dbReference>
<reference evidence="2" key="1">
    <citation type="submission" date="2022-06" db="EMBL/GenBank/DDBJ databases">
        <title>Complete genome sequences of two strains of the flax pathogen Septoria linicola.</title>
        <authorList>
            <person name="Lapalu N."/>
            <person name="Simon A."/>
            <person name="Demenou B."/>
            <person name="Paumier D."/>
            <person name="Guillot M.-P."/>
            <person name="Gout L."/>
            <person name="Valade R."/>
        </authorList>
    </citation>
    <scope>NUCLEOTIDE SEQUENCE</scope>
    <source>
        <strain evidence="2">SE15195</strain>
    </source>
</reference>
<name>A0A9Q9EHK4_9PEZI</name>
<dbReference type="AlphaFoldDB" id="A0A9Q9EHK4"/>
<feature type="signal peptide" evidence="1">
    <location>
        <begin position="1"/>
        <end position="18"/>
    </location>
</feature>
<dbReference type="OrthoDB" id="3565477at2759"/>
<organism evidence="2 3">
    <name type="scientific">Septoria linicola</name>
    <dbReference type="NCBI Taxonomy" id="215465"/>
    <lineage>
        <taxon>Eukaryota</taxon>
        <taxon>Fungi</taxon>
        <taxon>Dikarya</taxon>
        <taxon>Ascomycota</taxon>
        <taxon>Pezizomycotina</taxon>
        <taxon>Dothideomycetes</taxon>
        <taxon>Dothideomycetidae</taxon>
        <taxon>Mycosphaerellales</taxon>
        <taxon>Mycosphaerellaceae</taxon>
        <taxon>Septoria</taxon>
    </lineage>
</organism>
<proteinExistence type="predicted"/>
<evidence type="ECO:0000313" key="3">
    <source>
        <dbReference type="Proteomes" id="UP001056384"/>
    </source>
</evidence>
<gene>
    <name evidence="2" type="ORF">Slin15195_G043940</name>
</gene>
<dbReference type="Proteomes" id="UP001056384">
    <property type="component" value="Chromosome 3"/>
</dbReference>
<keyword evidence="1" id="KW-0732">Signal</keyword>
<keyword evidence="3" id="KW-1185">Reference proteome</keyword>
<sequence>MVFYASLLAALLAAQATAQVAVVIYNCDTAKAACDKQYFQVGGNPELCAHIYSQCQGCAAQEHSCRVSNLKNADTQARCTSAAQVCYQEATSHGTTNGIYGCDEALETCQIALQSNKSLCASQNSGCKDCQVQEEDCRRVMNADQTKCGDAAESCFDGVFAYKGY</sequence>
<evidence type="ECO:0000256" key="1">
    <source>
        <dbReference type="SAM" id="SignalP"/>
    </source>
</evidence>
<protein>
    <submittedName>
        <fullName evidence="2">Uncharacterized protein</fullName>
    </submittedName>
</protein>
<accession>A0A9Q9EHK4</accession>
<evidence type="ECO:0000313" key="2">
    <source>
        <dbReference type="EMBL" id="USW51075.1"/>
    </source>
</evidence>
<feature type="chain" id="PRO_5040391562" evidence="1">
    <location>
        <begin position="19"/>
        <end position="165"/>
    </location>
</feature>